<dbReference type="RefSeq" id="WP_178438246.1">
    <property type="nucleotide sequence ID" value="NZ_JBBMEK010000154.1"/>
</dbReference>
<dbReference type="EMBL" id="JBBMEK010000154">
    <property type="protein sequence ID" value="MEQ2365756.1"/>
    <property type="molecule type" value="Genomic_DNA"/>
</dbReference>
<evidence type="ECO:0000313" key="2">
    <source>
        <dbReference type="Proteomes" id="UP001469749"/>
    </source>
</evidence>
<gene>
    <name evidence="1" type="ORF">WMO25_11700</name>
</gene>
<proteinExistence type="predicted"/>
<organism evidence="1 2">
    <name type="scientific">Coprococcus intestinihominis</name>
    <dbReference type="NCBI Taxonomy" id="3133154"/>
    <lineage>
        <taxon>Bacteria</taxon>
        <taxon>Bacillati</taxon>
        <taxon>Bacillota</taxon>
        <taxon>Clostridia</taxon>
        <taxon>Lachnospirales</taxon>
        <taxon>Lachnospiraceae</taxon>
        <taxon>Coprococcus</taxon>
    </lineage>
</organism>
<reference evidence="1 2" key="1">
    <citation type="submission" date="2024-03" db="EMBL/GenBank/DDBJ databases">
        <title>Human intestinal bacterial collection.</title>
        <authorList>
            <person name="Pauvert C."/>
            <person name="Hitch T.C.A."/>
            <person name="Clavel T."/>
        </authorList>
    </citation>
    <scope>NUCLEOTIDE SEQUENCE [LARGE SCALE GENOMIC DNA]</scope>
    <source>
        <strain evidence="1 2">CLA-AA-H190</strain>
    </source>
</reference>
<protein>
    <submittedName>
        <fullName evidence="1">Uncharacterized protein</fullName>
    </submittedName>
</protein>
<dbReference type="GeneID" id="74985961"/>
<evidence type="ECO:0000313" key="1">
    <source>
        <dbReference type="EMBL" id="MEQ2365756.1"/>
    </source>
</evidence>
<accession>A0ABV1B723</accession>
<sequence>MMGMRFDGSSDDEHNMYDDLFYNFPLNAVGQKPKDKDQKPEQSFIVRKFREWFKRDKKEEN</sequence>
<name>A0ABV1B723_9FIRM</name>
<keyword evidence="2" id="KW-1185">Reference proteome</keyword>
<dbReference type="Proteomes" id="UP001469749">
    <property type="component" value="Unassembled WGS sequence"/>
</dbReference>
<comment type="caution">
    <text evidence="1">The sequence shown here is derived from an EMBL/GenBank/DDBJ whole genome shotgun (WGS) entry which is preliminary data.</text>
</comment>